<feature type="transmembrane region" description="Helical" evidence="1">
    <location>
        <begin position="33"/>
        <end position="51"/>
    </location>
</feature>
<evidence type="ECO:0000313" key="3">
    <source>
        <dbReference type="Proteomes" id="UP000627521"/>
    </source>
</evidence>
<keyword evidence="1" id="KW-0812">Transmembrane</keyword>
<protein>
    <submittedName>
        <fullName evidence="2">Uncharacterized protein</fullName>
    </submittedName>
</protein>
<proteinExistence type="predicted"/>
<sequence>MKLTTPKLVLHIVLVLTILIDLVINGFPKNDNAYKSIGLVVILVVLSYLIFKNIQSRVKKKTLKY</sequence>
<feature type="transmembrane region" description="Helical" evidence="1">
    <location>
        <begin position="7"/>
        <end position="27"/>
    </location>
</feature>
<organism evidence="2 3">
    <name type="scientific">Olleya marilimosa</name>
    <dbReference type="NCBI Taxonomy" id="272164"/>
    <lineage>
        <taxon>Bacteria</taxon>
        <taxon>Pseudomonadati</taxon>
        <taxon>Bacteroidota</taxon>
        <taxon>Flavobacteriia</taxon>
        <taxon>Flavobacteriales</taxon>
        <taxon>Flavobacteriaceae</taxon>
    </lineage>
</organism>
<gene>
    <name evidence="2" type="ORF">IEG06_08505</name>
</gene>
<accession>A0ABR8LV81</accession>
<reference evidence="2 3" key="1">
    <citation type="submission" date="2020-09" db="EMBL/GenBank/DDBJ databases">
        <title>Bacillus nautilus sp. nov., Chryseoglobus crepusculi sp. nov, and Psychrobacter noctis sp. nov., isolated from deep-sea sponges from the equatorial Atlantic.</title>
        <authorList>
            <person name="Stennett H.L."/>
            <person name="Williams S.E."/>
        </authorList>
    </citation>
    <scope>NUCLEOTIDE SEQUENCE [LARGE SCALE GENOMIC DNA]</scope>
    <source>
        <strain evidence="2 3">28M-24</strain>
    </source>
</reference>
<dbReference type="RefSeq" id="WP_191101314.1">
    <property type="nucleotide sequence ID" value="NZ_JACXXH010000004.1"/>
</dbReference>
<keyword evidence="3" id="KW-1185">Reference proteome</keyword>
<evidence type="ECO:0000256" key="1">
    <source>
        <dbReference type="SAM" id="Phobius"/>
    </source>
</evidence>
<comment type="caution">
    <text evidence="2">The sequence shown here is derived from an EMBL/GenBank/DDBJ whole genome shotgun (WGS) entry which is preliminary data.</text>
</comment>
<keyword evidence="1" id="KW-1133">Transmembrane helix</keyword>
<dbReference type="Proteomes" id="UP000627521">
    <property type="component" value="Unassembled WGS sequence"/>
</dbReference>
<name>A0ABR8LV81_9FLAO</name>
<dbReference type="EMBL" id="JACXXH010000004">
    <property type="protein sequence ID" value="MBD3863491.1"/>
    <property type="molecule type" value="Genomic_DNA"/>
</dbReference>
<evidence type="ECO:0000313" key="2">
    <source>
        <dbReference type="EMBL" id="MBD3863491.1"/>
    </source>
</evidence>
<keyword evidence="1" id="KW-0472">Membrane</keyword>